<evidence type="ECO:0000313" key="1">
    <source>
        <dbReference type="EMBL" id="KAH7964964.1"/>
    </source>
</evidence>
<evidence type="ECO:0000313" key="2">
    <source>
        <dbReference type="Proteomes" id="UP000821865"/>
    </source>
</evidence>
<dbReference type="EMBL" id="CM023471">
    <property type="protein sequence ID" value="KAH7964964.1"/>
    <property type="molecule type" value="Genomic_DNA"/>
</dbReference>
<gene>
    <name evidence="1" type="ORF">HPB49_002709</name>
</gene>
<organism evidence="1 2">
    <name type="scientific">Dermacentor silvarum</name>
    <name type="common">Tick</name>
    <dbReference type="NCBI Taxonomy" id="543639"/>
    <lineage>
        <taxon>Eukaryota</taxon>
        <taxon>Metazoa</taxon>
        <taxon>Ecdysozoa</taxon>
        <taxon>Arthropoda</taxon>
        <taxon>Chelicerata</taxon>
        <taxon>Arachnida</taxon>
        <taxon>Acari</taxon>
        <taxon>Parasitiformes</taxon>
        <taxon>Ixodida</taxon>
        <taxon>Ixodoidea</taxon>
        <taxon>Ixodidae</taxon>
        <taxon>Rhipicephalinae</taxon>
        <taxon>Dermacentor</taxon>
    </lineage>
</organism>
<reference evidence="1" key="1">
    <citation type="submission" date="2020-05" db="EMBL/GenBank/DDBJ databases">
        <title>Large-scale comparative analyses of tick genomes elucidate their genetic diversity and vector capacities.</title>
        <authorList>
            <person name="Jia N."/>
            <person name="Wang J."/>
            <person name="Shi W."/>
            <person name="Du L."/>
            <person name="Sun Y."/>
            <person name="Zhan W."/>
            <person name="Jiang J."/>
            <person name="Wang Q."/>
            <person name="Zhang B."/>
            <person name="Ji P."/>
            <person name="Sakyi L.B."/>
            <person name="Cui X."/>
            <person name="Yuan T."/>
            <person name="Jiang B."/>
            <person name="Yang W."/>
            <person name="Lam T.T.-Y."/>
            <person name="Chang Q."/>
            <person name="Ding S."/>
            <person name="Wang X."/>
            <person name="Zhu J."/>
            <person name="Ruan X."/>
            <person name="Zhao L."/>
            <person name="Wei J."/>
            <person name="Que T."/>
            <person name="Du C."/>
            <person name="Cheng J."/>
            <person name="Dai P."/>
            <person name="Han X."/>
            <person name="Huang E."/>
            <person name="Gao Y."/>
            <person name="Liu J."/>
            <person name="Shao H."/>
            <person name="Ye R."/>
            <person name="Li L."/>
            <person name="Wei W."/>
            <person name="Wang X."/>
            <person name="Wang C."/>
            <person name="Yang T."/>
            <person name="Huo Q."/>
            <person name="Li W."/>
            <person name="Guo W."/>
            <person name="Chen H."/>
            <person name="Zhou L."/>
            <person name="Ni X."/>
            <person name="Tian J."/>
            <person name="Zhou Y."/>
            <person name="Sheng Y."/>
            <person name="Liu T."/>
            <person name="Pan Y."/>
            <person name="Xia L."/>
            <person name="Li J."/>
            <person name="Zhao F."/>
            <person name="Cao W."/>
        </authorList>
    </citation>
    <scope>NUCLEOTIDE SEQUENCE</scope>
    <source>
        <strain evidence="1">Dsil-2018</strain>
    </source>
</reference>
<protein>
    <submittedName>
        <fullName evidence="1">Uncharacterized protein</fullName>
    </submittedName>
</protein>
<name>A0ACB8D9S4_DERSI</name>
<sequence>MLLHGCAENEELHKQTFQLEDEASRLRLELKTVQLERSSLHSQLEESRRRLELQTQQQERLKALSRDQLLEAQLSERQAELELAHARLEHLQRYLEVSRSQQQKASEKSEELARTAGDATVHKVERLQEQLVSEQLQSERLAERERALEAQLRDAELKADSLRNENQRVCAELKAMRREKSSLEAKFSAVAVQLAESEAAKQRLHRQKTLTSGEEGRRLREENRCLEQELVRLRHQLSRTVDAMFAPQPRTSTPKKREAPDGQSLHRGPDAPTFRTHQLEAHLRTTLQLDVSRGSHVDADQSSQWSRPDQTQEQPNLFSQLTQEHRPRVDVLLSSLGTKAQTGHRDSTGHCPSSPRNTGLGRWTAWLVRDESLDQAAQAGDMAAPSAPGTGSSSSIAHQNNHAD</sequence>
<proteinExistence type="predicted"/>
<dbReference type="Proteomes" id="UP000821865">
    <property type="component" value="Chromosome 2"/>
</dbReference>
<keyword evidence="2" id="KW-1185">Reference proteome</keyword>
<comment type="caution">
    <text evidence="1">The sequence shown here is derived from an EMBL/GenBank/DDBJ whole genome shotgun (WGS) entry which is preliminary data.</text>
</comment>
<accession>A0ACB8D9S4</accession>